<dbReference type="eggNOG" id="KOG3695">
    <property type="taxonomic scope" value="Eukaryota"/>
</dbReference>
<proteinExistence type="predicted"/>
<dbReference type="AlphaFoldDB" id="M1W8I3"/>
<evidence type="ECO:0000313" key="3">
    <source>
        <dbReference type="Proteomes" id="UP000016801"/>
    </source>
</evidence>
<name>M1W8I3_CLAP2</name>
<dbReference type="PANTHER" id="PTHR21705">
    <property type="entry name" value="RAI16 PROTEIN-RELATED"/>
    <property type="match status" value="1"/>
</dbReference>
<dbReference type="InterPro" id="IPR019384">
    <property type="entry name" value="FHIP"/>
</dbReference>
<dbReference type="SUPFAM" id="SSF48371">
    <property type="entry name" value="ARM repeat"/>
    <property type="match status" value="1"/>
</dbReference>
<feature type="compositionally biased region" description="Low complexity" evidence="1">
    <location>
        <begin position="992"/>
        <end position="1002"/>
    </location>
</feature>
<feature type="compositionally biased region" description="Gly residues" evidence="1">
    <location>
        <begin position="848"/>
        <end position="859"/>
    </location>
</feature>
<dbReference type="PhylomeDB" id="M1W8I3"/>
<dbReference type="Pfam" id="PF10257">
    <property type="entry name" value="RAI16-like"/>
    <property type="match status" value="1"/>
</dbReference>
<accession>M1W8I3</accession>
<dbReference type="PANTHER" id="PTHR21705:SF11">
    <property type="entry name" value="FHIP FAMILY PROTEIN CG3558"/>
    <property type="match status" value="1"/>
</dbReference>
<feature type="region of interest" description="Disordered" evidence="1">
    <location>
        <begin position="732"/>
        <end position="763"/>
    </location>
</feature>
<feature type="region of interest" description="Disordered" evidence="1">
    <location>
        <begin position="896"/>
        <end position="1038"/>
    </location>
</feature>
<dbReference type="OrthoDB" id="5350595at2759"/>
<comment type="caution">
    <text evidence="2">The sequence shown here is derived from an EMBL/GenBank/DDBJ whole genome shotgun (WGS) entry which is preliminary data.</text>
</comment>
<evidence type="ECO:0000256" key="1">
    <source>
        <dbReference type="SAM" id="MobiDB-lite"/>
    </source>
</evidence>
<evidence type="ECO:0008006" key="4">
    <source>
        <dbReference type="Google" id="ProtNLM"/>
    </source>
</evidence>
<dbReference type="Proteomes" id="UP000016801">
    <property type="component" value="Unassembled WGS sequence"/>
</dbReference>
<evidence type="ECO:0000313" key="2">
    <source>
        <dbReference type="EMBL" id="CCE31910.1"/>
    </source>
</evidence>
<organism evidence="2 3">
    <name type="scientific">Claviceps purpurea (strain 20.1)</name>
    <name type="common">Ergot fungus</name>
    <name type="synonym">Sphacelia segetum</name>
    <dbReference type="NCBI Taxonomy" id="1111077"/>
    <lineage>
        <taxon>Eukaryota</taxon>
        <taxon>Fungi</taxon>
        <taxon>Dikarya</taxon>
        <taxon>Ascomycota</taxon>
        <taxon>Pezizomycotina</taxon>
        <taxon>Sordariomycetes</taxon>
        <taxon>Hypocreomycetidae</taxon>
        <taxon>Hypocreales</taxon>
        <taxon>Clavicipitaceae</taxon>
        <taxon>Claviceps</taxon>
    </lineage>
</organism>
<dbReference type="STRING" id="1111077.M1W8I3"/>
<gene>
    <name evidence="2" type="ORF">CPUR_05766</name>
</gene>
<feature type="compositionally biased region" description="Acidic residues" evidence="1">
    <location>
        <begin position="928"/>
        <end position="942"/>
    </location>
</feature>
<keyword evidence="3" id="KW-1185">Reference proteome</keyword>
<reference evidence="2 3" key="1">
    <citation type="journal article" date="2013" name="PLoS Genet.">
        <title>Plant-symbiotic fungi as chemical engineers: Multi-genome analysis of the Clavicipitaceae reveals dynamics of alkaloid loci.</title>
        <authorList>
            <person name="Schardl C.L."/>
            <person name="Young C.A."/>
            <person name="Hesse U."/>
            <person name="Amyotte S.G."/>
            <person name="Andreeva K."/>
            <person name="Calie P.J."/>
            <person name="Fleetwood D.J."/>
            <person name="Haws D.C."/>
            <person name="Moore N."/>
            <person name="Oeser B."/>
            <person name="Panaccione D.G."/>
            <person name="Schweri K.K."/>
            <person name="Voisey C.R."/>
            <person name="Farman M.L."/>
            <person name="Jaromczyk J.W."/>
            <person name="Roe B.A."/>
            <person name="O'Sullivan D.M."/>
            <person name="Scott B."/>
            <person name="Tudzynski P."/>
            <person name="An Z."/>
            <person name="Arnaoudova E.G."/>
            <person name="Bullock C.T."/>
            <person name="Charlton N.D."/>
            <person name="Chen L."/>
            <person name="Cox M."/>
            <person name="Dinkins R.D."/>
            <person name="Florea S."/>
            <person name="Glenn A.E."/>
            <person name="Gordon A."/>
            <person name="Gueldener U."/>
            <person name="Harris D.R."/>
            <person name="Hollin W."/>
            <person name="Jaromczyk J."/>
            <person name="Johnson R.D."/>
            <person name="Khan A.K."/>
            <person name="Leistner E."/>
            <person name="Leuchtmann A."/>
            <person name="Li C."/>
            <person name="Liu J."/>
            <person name="Liu J."/>
            <person name="Liu M."/>
            <person name="Mace W."/>
            <person name="Machado C."/>
            <person name="Nagabhyru P."/>
            <person name="Pan J."/>
            <person name="Schmid J."/>
            <person name="Sugawara K."/>
            <person name="Steiner U."/>
            <person name="Takach J.E."/>
            <person name="Tanaka E."/>
            <person name="Webb J.S."/>
            <person name="Wilson E.V."/>
            <person name="Wiseman J.L."/>
            <person name="Yoshida R."/>
            <person name="Zeng Z."/>
        </authorList>
    </citation>
    <scope>NUCLEOTIDE SEQUENCE [LARGE SCALE GENOMIC DNA]</scope>
    <source>
        <strain evidence="2 3">20.1</strain>
    </source>
</reference>
<sequence>MDFWSRLLSPLAAGSTRKEQAIDPAKRLHRFEKEYAKLLSTWRTSANLSRDGESAETLEIRLQELTNILSDESRRPLPHPCIQYASIKQIYVPIGKIATTSYNEWIIKEAVLLFATLIESEEEAFVENPTFSASLTNLLVRITGVNSVRLGLDTESRVVELAFNITTKIRLDPAILPAWFKTPLPLRTPNQKAPAERARDEHDRFAGRTQRADFPLFYILMDYIHHEGKVGDFARTGLLYIIEAASSSAALEQWIVESDLSTLMATGLGALYSQLSRKLVIDHLPHNLPPILALSDYEHPVSNYEIISSCSPDFQSHMETFLSHLLFWQDVLNHCRSVEVKSTLLEHFQVIFLQQLLYPSLLESSDIDGGSSVAVLTYLRRILESLDHPDMINLILHYLLALPDALPPNKKPSRSSVSDARKRKSMDLTKMMAAKAEEPATPLLFNLVDLILSCLRSRNQQTIHVTLQLVSAILKRHHRYAVFTLLRTNPLPSDATHRTVGAHEQEVEYLVSLAGAIGGKADFDSMYANILKDTMSRLESHACSWRLMTPRVSAKTLKLNKPPDESVPGGPREIREHTLRPDDPLLNIILDLMETFFMNPVETNLSVTETIVDLAMCGYMNIEGWFSRDPATYSFEEDEEDLERGYETSVASEIAEPPLQSQDGSLGETLDETRRLETIQRCRSRPEWIDPQLPRILRVLQRLGDHVASYKRTIPRFDELLEQRRNAFQTAESMLDGTSPPPPPPFVRKASPSNPGTPERPSIDEALRATSPSRPSALEGFAQRLLSELGSAPSSRSASPKSRQEYNYMPGASTPGSFPGGDGEPMTPNAVRVPPKDLPLHYNDASSGGVGAGARGGNYGRSFSGGSAGGAGIGPSLEEQDMVADSQASAFAAFDQSILSRRVGRPDDDLGGIPLDFTGKDGEGVGEGADEEQGQGRDEDEAQGQAQGQAQDEDQNQDQNEGQEQDQGQAEDRDEEQEQSQAQDQGRDQDQAQDQAQDQTQDQAEDQAEDQDQNEGQVQDEGDSHIVTRPNTPAPYESTASVSHVLTNIIIFQSFLLELASLMQVRASLFGEVRYA</sequence>
<feature type="compositionally biased region" description="Acidic residues" evidence="1">
    <location>
        <begin position="1003"/>
        <end position="1021"/>
    </location>
</feature>
<feature type="compositionally biased region" description="Low complexity" evidence="1">
    <location>
        <begin position="791"/>
        <end position="801"/>
    </location>
</feature>
<dbReference type="VEuPathDB" id="FungiDB:CPUR_05766"/>
<protein>
    <recommendedName>
        <fullName evidence="4">Retinoic acid induced 16-like protein</fullName>
    </recommendedName>
</protein>
<dbReference type="HOGENOM" id="CLU_004692_0_0_1"/>
<feature type="region of interest" description="Disordered" evidence="1">
    <location>
        <begin position="790"/>
        <end position="877"/>
    </location>
</feature>
<dbReference type="EMBL" id="CAGA01000035">
    <property type="protein sequence ID" value="CCE31910.1"/>
    <property type="molecule type" value="Genomic_DNA"/>
</dbReference>
<dbReference type="InterPro" id="IPR016024">
    <property type="entry name" value="ARM-type_fold"/>
</dbReference>
<feature type="compositionally biased region" description="Acidic residues" evidence="1">
    <location>
        <begin position="951"/>
        <end position="964"/>
    </location>
</feature>